<protein>
    <recommendedName>
        <fullName evidence="2">MIP18 family-like domain-containing protein</fullName>
    </recommendedName>
</protein>
<dbReference type="AlphaFoldDB" id="A0A0U5F4N4"/>
<proteinExistence type="predicted"/>
<evidence type="ECO:0000313" key="3">
    <source>
        <dbReference type="EMBL" id="CEF56570.1"/>
    </source>
</evidence>
<reference evidence="4" key="1">
    <citation type="submission" date="2014-09" db="EMBL/GenBank/DDBJ databases">
        <authorList>
            <person name="Illeghems K.G."/>
        </authorList>
    </citation>
    <scope>NUCLEOTIDE SEQUENCE [LARGE SCALE GENOMIC DNA]</scope>
    <source>
        <strain evidence="4">LMG 23848T</strain>
    </source>
</reference>
<dbReference type="Proteomes" id="UP000068250">
    <property type="component" value="Chromosome I"/>
</dbReference>
<dbReference type="InterPro" id="IPR052339">
    <property type="entry name" value="Fe-S_Maturation_MIP18"/>
</dbReference>
<dbReference type="InterPro" id="IPR034904">
    <property type="entry name" value="FSCA_dom_sf"/>
</dbReference>
<dbReference type="Gene3D" id="3.30.300.130">
    <property type="entry name" value="Fe-S cluster assembly (FSCA)"/>
    <property type="match status" value="1"/>
</dbReference>
<feature type="region of interest" description="Disordered" evidence="1">
    <location>
        <begin position="1"/>
        <end position="68"/>
    </location>
</feature>
<dbReference type="EMBL" id="LN609302">
    <property type="protein sequence ID" value="CEF56570.1"/>
    <property type="molecule type" value="Genomic_DNA"/>
</dbReference>
<organism evidence="3 4">
    <name type="scientific">Acetobacter ghanensis</name>
    <dbReference type="NCBI Taxonomy" id="431306"/>
    <lineage>
        <taxon>Bacteria</taxon>
        <taxon>Pseudomonadati</taxon>
        <taxon>Pseudomonadota</taxon>
        <taxon>Alphaproteobacteria</taxon>
        <taxon>Acetobacterales</taxon>
        <taxon>Acetobacteraceae</taxon>
        <taxon>Acetobacter</taxon>
    </lineage>
</organism>
<feature type="compositionally biased region" description="Polar residues" evidence="1">
    <location>
        <begin position="12"/>
        <end position="22"/>
    </location>
</feature>
<feature type="domain" description="MIP18 family-like" evidence="2">
    <location>
        <begin position="70"/>
        <end position="144"/>
    </location>
</feature>
<dbReference type="PATRIC" id="fig|431306.5.peg.2125"/>
<dbReference type="STRING" id="431306.AGA_2061"/>
<accession>A0A0U5F4N4</accession>
<dbReference type="SUPFAM" id="SSF117916">
    <property type="entry name" value="Fe-S cluster assembly (FSCA) domain-like"/>
    <property type="match status" value="1"/>
</dbReference>
<dbReference type="PANTHER" id="PTHR42831">
    <property type="entry name" value="FE-S PROTEIN MATURATION AUXILIARY FACTOR YITW"/>
    <property type="match status" value="1"/>
</dbReference>
<evidence type="ECO:0000313" key="4">
    <source>
        <dbReference type="Proteomes" id="UP000068250"/>
    </source>
</evidence>
<sequence length="166" mass="17853">MSMVEEGVQVQKEASSQAQSLPVENVLHAGHDQTEAPSAAKVEGWTPEGDDAAQPSTGEAESKVAGPASEDAVIEAIATVHDPEIPVNIYELGLIYAIDLYDDGRVRIEMTLTAPNCPSAQELPIQVKDAVEKVPGVKSAEVEVVWDPPWDMSRMSDEARLALNMF</sequence>
<dbReference type="InterPro" id="IPR014291">
    <property type="entry name" value="SUF_FeS_clus_asmbl-assoc"/>
</dbReference>
<dbReference type="Pfam" id="PF01883">
    <property type="entry name" value="FeS_assembly_P"/>
    <property type="match status" value="1"/>
</dbReference>
<evidence type="ECO:0000256" key="1">
    <source>
        <dbReference type="SAM" id="MobiDB-lite"/>
    </source>
</evidence>
<name>A0A0U5F4N4_9PROT</name>
<dbReference type="InterPro" id="IPR002744">
    <property type="entry name" value="MIP18-like"/>
</dbReference>
<dbReference type="NCBIfam" id="TIGR02945">
    <property type="entry name" value="SUF_assoc"/>
    <property type="match status" value="1"/>
</dbReference>
<dbReference type="PANTHER" id="PTHR42831:SF1">
    <property type="entry name" value="FE-S PROTEIN MATURATION AUXILIARY FACTOR YITW"/>
    <property type="match status" value="1"/>
</dbReference>
<evidence type="ECO:0000259" key="2">
    <source>
        <dbReference type="Pfam" id="PF01883"/>
    </source>
</evidence>
<gene>
    <name evidence="3" type="ORF">AGA_2061</name>
</gene>
<dbReference type="RefSeq" id="WP_231945775.1">
    <property type="nucleotide sequence ID" value="NZ_LN609302.1"/>
</dbReference>